<evidence type="ECO:0000313" key="3">
    <source>
        <dbReference type="EMBL" id="KAG5473594.1"/>
    </source>
</evidence>
<keyword evidence="4" id="KW-1185">Reference proteome</keyword>
<dbReference type="RefSeq" id="XP_067061597.1">
    <property type="nucleotide sequence ID" value="XM_067205660.1"/>
</dbReference>
<feature type="domain" description="Treble clef zinc finger" evidence="2">
    <location>
        <begin position="467"/>
        <end position="528"/>
    </location>
</feature>
<feature type="compositionally biased region" description="Polar residues" evidence="1">
    <location>
        <begin position="291"/>
        <end position="300"/>
    </location>
</feature>
<evidence type="ECO:0000256" key="1">
    <source>
        <dbReference type="SAM" id="MobiDB-lite"/>
    </source>
</evidence>
<feature type="domain" description="Treble clef zinc finger" evidence="2">
    <location>
        <begin position="394"/>
        <end position="449"/>
    </location>
</feature>
<proteinExistence type="predicted"/>
<dbReference type="PANTHER" id="PTHR37317:SF6">
    <property type="entry name" value="ZINC-RIBBON DOMAIN-CONTAINING PROTEIN-RELATED"/>
    <property type="match status" value="1"/>
</dbReference>
<dbReference type="Pfam" id="PF14311">
    <property type="entry name" value="DUF4379"/>
    <property type="match status" value="3"/>
</dbReference>
<name>A0A836GH74_9TRYP</name>
<reference evidence="4" key="1">
    <citation type="journal article" date="2021" name="Microbiol. Resour. Announc.">
        <title>LGAAP: Leishmaniinae Genome Assembly and Annotation Pipeline.</title>
        <authorList>
            <person name="Almutairi H."/>
            <person name="Urbaniak M.D."/>
            <person name="Bates M.D."/>
            <person name="Jariyapan N."/>
            <person name="Kwakye-Nuako G."/>
            <person name="Thomaz-Soccol V."/>
            <person name="Al-Salem W.S."/>
            <person name="Dillon R.J."/>
            <person name="Bates P.A."/>
            <person name="Gatherer D."/>
        </authorList>
    </citation>
    <scope>NUCLEOTIDE SEQUENCE [LARGE SCALE GENOMIC DNA]</scope>
</reference>
<dbReference type="InterPro" id="IPR025487">
    <property type="entry name" value="DUF4379"/>
</dbReference>
<dbReference type="EMBL" id="JAFHLR010000029">
    <property type="protein sequence ID" value="KAG5473594.1"/>
    <property type="molecule type" value="Genomic_DNA"/>
</dbReference>
<feature type="region of interest" description="Disordered" evidence="1">
    <location>
        <begin position="266"/>
        <end position="302"/>
    </location>
</feature>
<dbReference type="AlphaFoldDB" id="A0A836GH74"/>
<feature type="region of interest" description="Disordered" evidence="1">
    <location>
        <begin position="137"/>
        <end position="167"/>
    </location>
</feature>
<reference evidence="4" key="2">
    <citation type="journal article" date="2021" name="Sci. Data">
        <title>Chromosome-scale genome sequencing, assembly and annotation of six genomes from subfamily Leishmaniinae.</title>
        <authorList>
            <person name="Almutairi H."/>
            <person name="Urbaniak M.D."/>
            <person name="Bates M.D."/>
            <person name="Jariyapan N."/>
            <person name="Kwakye-Nuako G."/>
            <person name="Thomaz Soccol V."/>
            <person name="Al-Salem W.S."/>
            <person name="Dillon R.J."/>
            <person name="Bates P.A."/>
            <person name="Gatherer D."/>
        </authorList>
    </citation>
    <scope>NUCLEOTIDE SEQUENCE [LARGE SCALE GENOMIC DNA]</scope>
</reference>
<dbReference type="PANTHER" id="PTHR37317">
    <property type="entry name" value="BLR8090 PROTEIN"/>
    <property type="match status" value="1"/>
</dbReference>
<dbReference type="KEGG" id="loi:92359594"/>
<feature type="domain" description="Treble clef zinc finger" evidence="2">
    <location>
        <begin position="324"/>
        <end position="381"/>
    </location>
</feature>
<evidence type="ECO:0000259" key="2">
    <source>
        <dbReference type="Pfam" id="PF14311"/>
    </source>
</evidence>
<comment type="caution">
    <text evidence="3">The sequence shown here is derived from an EMBL/GenBank/DDBJ whole genome shotgun (WGS) entry which is preliminary data.</text>
</comment>
<organism evidence="3 4">
    <name type="scientific">Leishmania orientalis</name>
    <dbReference type="NCBI Taxonomy" id="2249476"/>
    <lineage>
        <taxon>Eukaryota</taxon>
        <taxon>Discoba</taxon>
        <taxon>Euglenozoa</taxon>
        <taxon>Kinetoplastea</taxon>
        <taxon>Metakinetoplastina</taxon>
        <taxon>Trypanosomatida</taxon>
        <taxon>Trypanosomatidae</taxon>
        <taxon>Leishmaniinae</taxon>
        <taxon>Leishmania</taxon>
    </lineage>
</organism>
<dbReference type="GeneID" id="92359594"/>
<sequence length="535" mass="58007">MWGPASAAQSVGSRRIAHHHLPTFCLPRVALHTSPASLPWRCCTGSATYRSQTIITGGGMMALLQARRWGSAVVRVSQARCTRGAAKAKTEKGGADVNATASSSPRAQRATRSAIRGPSSRLPNPLYADEQLEESVGFSHRGNASRGEAKASMVGEGAGDDEDPCASPLARWKSASVRVLSGRGSARRLAAAEERGDAEDMDAINAGDGGEFAEPLTEDSVCATAENGFCNFDELEGDNKKQCGSSDIETRLDGAAEVEEEYGATVARRQRRRSRKTLTAEGDTGDLGETETPSFSASEQRTVDSAAIDEEMANRYLAHAFPELAAEYAAAGDGANATPVSEVKTDSAVVAAWRCATCDHVWRSGVFVRCILKNECPRCTANRTTTLAKVRPDLLQLWDGNRNNPFLRPEEVSADSKQSVFWNCPMCRESYAARVKDRVMDKVRCPSCALLRSRSAGELASEESVVLQEWHPLKNGDLRIEQVSPTDTKTKVWWLCAGCGHEWEASLAARLTRWRLRRRGLCPVCHGKGVSELME</sequence>
<evidence type="ECO:0000313" key="4">
    <source>
        <dbReference type="Proteomes" id="UP000674143"/>
    </source>
</evidence>
<protein>
    <recommendedName>
        <fullName evidence="2">Treble clef zinc finger domain-containing protein</fullName>
    </recommendedName>
</protein>
<feature type="region of interest" description="Disordered" evidence="1">
    <location>
        <begin position="84"/>
        <end position="125"/>
    </location>
</feature>
<dbReference type="Proteomes" id="UP000674143">
    <property type="component" value="Unassembled WGS sequence"/>
</dbReference>
<accession>A0A836GH74</accession>
<gene>
    <name evidence="3" type="ORF">LSCM4_03664</name>
</gene>